<name>A0A1C5IAX6_9ACTN</name>
<protein>
    <submittedName>
        <fullName evidence="2">Uncharacterized protein</fullName>
    </submittedName>
</protein>
<dbReference type="EMBL" id="LT607750">
    <property type="protein sequence ID" value="SCG55141.1"/>
    <property type="molecule type" value="Genomic_DNA"/>
</dbReference>
<feature type="compositionally biased region" description="Pro residues" evidence="1">
    <location>
        <begin position="307"/>
        <end position="316"/>
    </location>
</feature>
<proteinExistence type="predicted"/>
<dbReference type="Proteomes" id="UP000198217">
    <property type="component" value="Chromosome I"/>
</dbReference>
<evidence type="ECO:0000256" key="1">
    <source>
        <dbReference type="SAM" id="MobiDB-lite"/>
    </source>
</evidence>
<sequence length="722" mass="77902">MTAVAEAVAAAGLVTDHPGATPPMTYNVLLRVPAGSAAGTPTTVAGTLQNTVGGRRTPTQRPTLSLFLGPGATLRGIAYWLCRTIKPAGAPDATPYDEMRVARALWAWNRDYLTALGGPAAWRTGLWLPVPVEVAADGAQWVTDWDTVAGWADGLPTGLGVSLDAPAQHLPLPDPAALARAVAAELAVRDLDEVADVVERDLVGNPFEAVFRIVEILRQVRADDPEDAVELAATLVGRLTAGELATLAGVTAGHALLRRLWALVGPADDGDAEDARDALGPALGLTRTGSGTWQPPDVIGPTVLPDELPPVPPAPPVKGKKPAPQGLRSPWKEPTENPGGRHTMVLGRDLCIGVTDSYTQKNGTSWTGPAYAGRLDPARFIQDNAAAIGLTTAEERARLRVTELIAPNEGRLDAARGADKGTLSTGIQQWSAHLNEELPVLLARFKRVAPDHYDLFFGMYGLDTEPWWRVGGKEAAVEVADPAQIRAANPEAFDATGAPREGKEYALRYATLFRVPAGGGRQRLAEPPDSVTQVLPRHAFFGVTAKGKAYTVAPEWCGRIRLASLCSLPYNVVQVWTAVWRFERLARQPLGKAKLLVRGRQYRIRDFVTSEYAAALVIDQHINAPFWVPEAIDRAINRTERAIERMAEPARTELRPFDEGTSGPLRAPWLRLFQINYLAERNLVGKADRDMRITGLHDRFNDTNGWVGLDPEPGSFAGWVGP</sequence>
<evidence type="ECO:0000313" key="2">
    <source>
        <dbReference type="EMBL" id="SCG55141.1"/>
    </source>
</evidence>
<evidence type="ECO:0000313" key="3">
    <source>
        <dbReference type="Proteomes" id="UP000198217"/>
    </source>
</evidence>
<dbReference type="RefSeq" id="WP_088994367.1">
    <property type="nucleotide sequence ID" value="NZ_LT607750.1"/>
</dbReference>
<keyword evidence="3" id="KW-1185">Reference proteome</keyword>
<accession>A0A1C5IAX6</accession>
<dbReference type="AlphaFoldDB" id="A0A1C5IAX6"/>
<reference evidence="2 3" key="1">
    <citation type="submission" date="2016-06" db="EMBL/GenBank/DDBJ databases">
        <authorList>
            <person name="Kjaerup R.B."/>
            <person name="Dalgaard T.S."/>
            <person name="Juul-Madsen H.R."/>
        </authorList>
    </citation>
    <scope>NUCLEOTIDE SEQUENCE [LARGE SCALE GENOMIC DNA]</scope>
    <source>
        <strain evidence="2 3">DSM 43904</strain>
    </source>
</reference>
<gene>
    <name evidence="2" type="ORF">GA0070609_3012</name>
</gene>
<feature type="region of interest" description="Disordered" evidence="1">
    <location>
        <begin position="303"/>
        <end position="343"/>
    </location>
</feature>
<organism evidence="2 3">
    <name type="scientific">Micromonospora echinaurantiaca</name>
    <dbReference type="NCBI Taxonomy" id="47857"/>
    <lineage>
        <taxon>Bacteria</taxon>
        <taxon>Bacillati</taxon>
        <taxon>Actinomycetota</taxon>
        <taxon>Actinomycetes</taxon>
        <taxon>Micromonosporales</taxon>
        <taxon>Micromonosporaceae</taxon>
        <taxon>Micromonospora</taxon>
    </lineage>
</organism>